<feature type="compositionally biased region" description="Pro residues" evidence="1">
    <location>
        <begin position="64"/>
        <end position="73"/>
    </location>
</feature>
<reference evidence="2" key="1">
    <citation type="submission" date="2020-05" db="EMBL/GenBank/DDBJ databases">
        <title>Phylogenomic resolution of chytrid fungi.</title>
        <authorList>
            <person name="Stajich J.E."/>
            <person name="Amses K."/>
            <person name="Simmons R."/>
            <person name="Seto K."/>
            <person name="Myers J."/>
            <person name="Bonds A."/>
            <person name="Quandt C.A."/>
            <person name="Barry K."/>
            <person name="Liu P."/>
            <person name="Grigoriev I."/>
            <person name="Longcore J.E."/>
            <person name="James T.Y."/>
        </authorList>
    </citation>
    <scope>NUCLEOTIDE SEQUENCE</scope>
    <source>
        <strain evidence="2">JEL0318</strain>
    </source>
</reference>
<dbReference type="Proteomes" id="UP001212841">
    <property type="component" value="Unassembled WGS sequence"/>
</dbReference>
<feature type="compositionally biased region" description="Polar residues" evidence="1">
    <location>
        <begin position="99"/>
        <end position="110"/>
    </location>
</feature>
<name>A0AAD5SMF5_9FUNG</name>
<feature type="compositionally biased region" description="Low complexity" evidence="1">
    <location>
        <begin position="74"/>
        <end position="86"/>
    </location>
</feature>
<evidence type="ECO:0000313" key="2">
    <source>
        <dbReference type="EMBL" id="KAJ3053866.1"/>
    </source>
</evidence>
<dbReference type="EMBL" id="JADGJD010000174">
    <property type="protein sequence ID" value="KAJ3053866.1"/>
    <property type="molecule type" value="Genomic_DNA"/>
</dbReference>
<keyword evidence="3" id="KW-1185">Reference proteome</keyword>
<feature type="region of interest" description="Disordered" evidence="1">
    <location>
        <begin position="465"/>
        <end position="670"/>
    </location>
</feature>
<feature type="region of interest" description="Disordered" evidence="1">
    <location>
        <begin position="1"/>
        <end position="118"/>
    </location>
</feature>
<feature type="compositionally biased region" description="Polar residues" evidence="1">
    <location>
        <begin position="588"/>
        <end position="600"/>
    </location>
</feature>
<evidence type="ECO:0000256" key="1">
    <source>
        <dbReference type="SAM" id="MobiDB-lite"/>
    </source>
</evidence>
<dbReference type="AlphaFoldDB" id="A0AAD5SMF5"/>
<gene>
    <name evidence="2" type="ORF">HK097_003199</name>
</gene>
<feature type="compositionally biased region" description="Pro residues" evidence="1">
    <location>
        <begin position="660"/>
        <end position="670"/>
    </location>
</feature>
<proteinExistence type="predicted"/>
<organism evidence="2 3">
    <name type="scientific">Rhizophlyctis rosea</name>
    <dbReference type="NCBI Taxonomy" id="64517"/>
    <lineage>
        <taxon>Eukaryota</taxon>
        <taxon>Fungi</taxon>
        <taxon>Fungi incertae sedis</taxon>
        <taxon>Chytridiomycota</taxon>
        <taxon>Chytridiomycota incertae sedis</taxon>
        <taxon>Chytridiomycetes</taxon>
        <taxon>Rhizophlyctidales</taxon>
        <taxon>Rhizophlyctidaceae</taxon>
        <taxon>Rhizophlyctis</taxon>
    </lineage>
</organism>
<feature type="compositionally biased region" description="Polar residues" evidence="1">
    <location>
        <begin position="1"/>
        <end position="38"/>
    </location>
</feature>
<protein>
    <submittedName>
        <fullName evidence="2">Uncharacterized protein</fullName>
    </submittedName>
</protein>
<sequence length="699" mass="74456">MEDRNTAPSSSSHAQAPESKPSQDPQPTDTEPWKSSKNVYDHFQPILSDQPSSSTTPPTSAPQSSPPLPPASSPVPASSSSSSSSSRRVKCKWCGKELTGNSGKKMQTHLNSRDPRACGKCPQEMKDGEWGWLGAGNGVVAGLRSASSYHTPHPSPPTVDDQEITNLTPALKHWVLITKALYSSLLRVLHDVVEAEFSEEELRERALVGSYWRAVQEKRVEGENEFVEWLRVEREGDGEGGWDRIGKQNRPTLCTHYHSLVSTAKRHQNFLKSLTKASQHVVLLLEASTHIRNIYILQAWAHESEKIVREQDLCRDLMKSVGKVLERGDCWRWGIAGQKAKDLATTLTSLMKHGSGAWEKLASMPLVKAGKYPLVTLDMLADFVAECEGPSNVGGSGSVGSPAVGGVGGARLQSAEGVAAREDGDSVGDEVVKKEATPDIRSLSTVEQSAIDTLAFLAAQRTGAPAAATNDQKQRTPSVEDSAANGKSAANTPSVESGSGSSSRRRRAGGGARSSFSVDSLISGPGEVGKGRDRAEGSMARSSAVGREADSWSPSLASHPANLVTLDERSGSPSSSSTSSSDDANEGSGINTSSLKSYQKNAPEITFPPPESRSRTSFSSSRYPLPTSDPRKRHRDEDATSSDTDEEVEKGRSRARKRVPPPSLAPLPLPLPLPAFLPPKGLTGLGGVAGGRWGGAAVG</sequence>
<feature type="compositionally biased region" description="Low complexity" evidence="1">
    <location>
        <begin position="51"/>
        <end position="63"/>
    </location>
</feature>
<comment type="caution">
    <text evidence="2">The sequence shown here is derived from an EMBL/GenBank/DDBJ whole genome shotgun (WGS) entry which is preliminary data.</text>
</comment>
<accession>A0AAD5SMF5</accession>
<feature type="compositionally biased region" description="Acidic residues" evidence="1">
    <location>
        <begin position="639"/>
        <end position="648"/>
    </location>
</feature>
<feature type="compositionally biased region" description="Low complexity" evidence="1">
    <location>
        <begin position="571"/>
        <end position="581"/>
    </location>
</feature>
<evidence type="ECO:0000313" key="3">
    <source>
        <dbReference type="Proteomes" id="UP001212841"/>
    </source>
</evidence>
<feature type="compositionally biased region" description="Polar residues" evidence="1">
    <location>
        <begin position="469"/>
        <end position="479"/>
    </location>
</feature>